<dbReference type="InterPro" id="IPR011006">
    <property type="entry name" value="CheY-like_superfamily"/>
</dbReference>
<dbReference type="GeneID" id="36512773"/>
<name>A0A2R4X2D2_9EURY</name>
<dbReference type="SUPFAM" id="SSF47384">
    <property type="entry name" value="Homodimeric domain of signal transducing histidine kinase"/>
    <property type="match status" value="1"/>
</dbReference>
<gene>
    <name evidence="9" type="ORF">HARCEL1_09660</name>
</gene>
<dbReference type="AlphaFoldDB" id="A0A2R4X2D2"/>
<dbReference type="Gene3D" id="3.30.450.40">
    <property type="match status" value="1"/>
</dbReference>
<dbReference type="GO" id="GO:0030295">
    <property type="term" value="F:protein kinase activator activity"/>
    <property type="evidence" value="ECO:0007669"/>
    <property type="project" value="TreeGrafter"/>
</dbReference>
<dbReference type="InterPro" id="IPR003018">
    <property type="entry name" value="GAF"/>
</dbReference>
<dbReference type="InterPro" id="IPR029016">
    <property type="entry name" value="GAF-like_dom_sf"/>
</dbReference>
<evidence type="ECO:0000256" key="4">
    <source>
        <dbReference type="ARBA" id="ARBA00022741"/>
    </source>
</evidence>
<comment type="catalytic activity">
    <reaction evidence="1">
        <text>ATP + protein L-histidine = ADP + protein N-phospho-L-histidine.</text>
        <dbReference type="EC" id="2.7.13.3"/>
    </reaction>
</comment>
<protein>
    <recommendedName>
        <fullName evidence="2">histidine kinase</fullName>
        <ecNumber evidence="2">2.7.13.3</ecNumber>
    </recommendedName>
</protein>
<dbReference type="InterPro" id="IPR050351">
    <property type="entry name" value="BphY/WalK/GraS-like"/>
</dbReference>
<evidence type="ECO:0000313" key="10">
    <source>
        <dbReference type="Proteomes" id="UP000244727"/>
    </source>
</evidence>
<dbReference type="PROSITE" id="PS50109">
    <property type="entry name" value="HIS_KIN"/>
    <property type="match status" value="1"/>
</dbReference>
<dbReference type="InterPro" id="IPR036097">
    <property type="entry name" value="HisK_dim/P_sf"/>
</dbReference>
<dbReference type="EC" id="2.7.13.3" evidence="2"/>
<dbReference type="InterPro" id="IPR005467">
    <property type="entry name" value="His_kinase_dom"/>
</dbReference>
<keyword evidence="6" id="KW-0067">ATP-binding</keyword>
<dbReference type="Gene3D" id="3.40.50.2300">
    <property type="match status" value="1"/>
</dbReference>
<dbReference type="SMART" id="SM00388">
    <property type="entry name" value="HisKA"/>
    <property type="match status" value="1"/>
</dbReference>
<evidence type="ECO:0000259" key="8">
    <source>
        <dbReference type="PROSITE" id="PS50109"/>
    </source>
</evidence>
<keyword evidence="4" id="KW-0547">Nucleotide-binding</keyword>
<keyword evidence="5" id="KW-0418">Kinase</keyword>
<feature type="domain" description="Histidine kinase" evidence="8">
    <location>
        <begin position="321"/>
        <end position="516"/>
    </location>
</feature>
<dbReference type="GO" id="GO:0000155">
    <property type="term" value="F:phosphorelay sensor kinase activity"/>
    <property type="evidence" value="ECO:0007669"/>
    <property type="project" value="InterPro"/>
</dbReference>
<dbReference type="Gene3D" id="1.10.287.130">
    <property type="match status" value="1"/>
</dbReference>
<dbReference type="SMART" id="SM00065">
    <property type="entry name" value="GAF"/>
    <property type="match status" value="1"/>
</dbReference>
<dbReference type="SUPFAM" id="SSF52172">
    <property type="entry name" value="CheY-like"/>
    <property type="match status" value="1"/>
</dbReference>
<evidence type="ECO:0000256" key="7">
    <source>
        <dbReference type="ARBA" id="ARBA00023012"/>
    </source>
</evidence>
<accession>A0A2R4X2D2</accession>
<dbReference type="EMBL" id="CP028858">
    <property type="protein sequence ID" value="AWB27956.1"/>
    <property type="molecule type" value="Genomic_DNA"/>
</dbReference>
<dbReference type="Pfam" id="PF13185">
    <property type="entry name" value="GAF_2"/>
    <property type="match status" value="1"/>
</dbReference>
<organism evidence="9 10">
    <name type="scientific">Halococcoides cellulosivorans</name>
    <dbReference type="NCBI Taxonomy" id="1679096"/>
    <lineage>
        <taxon>Archaea</taxon>
        <taxon>Methanobacteriati</taxon>
        <taxon>Methanobacteriota</taxon>
        <taxon>Stenosarchaea group</taxon>
        <taxon>Halobacteria</taxon>
        <taxon>Halobacteriales</taxon>
        <taxon>Haloarculaceae</taxon>
        <taxon>Halococcoides</taxon>
    </lineage>
</organism>
<keyword evidence="3" id="KW-0808">Transferase</keyword>
<dbReference type="GO" id="GO:0000156">
    <property type="term" value="F:phosphorelay response regulator activity"/>
    <property type="evidence" value="ECO:0007669"/>
    <property type="project" value="TreeGrafter"/>
</dbReference>
<evidence type="ECO:0000256" key="5">
    <source>
        <dbReference type="ARBA" id="ARBA00022777"/>
    </source>
</evidence>
<evidence type="ECO:0000256" key="1">
    <source>
        <dbReference type="ARBA" id="ARBA00000085"/>
    </source>
</evidence>
<dbReference type="GO" id="GO:0007234">
    <property type="term" value="P:osmosensory signaling via phosphorelay pathway"/>
    <property type="evidence" value="ECO:0007669"/>
    <property type="project" value="TreeGrafter"/>
</dbReference>
<dbReference type="InterPro" id="IPR003661">
    <property type="entry name" value="HisK_dim/P_dom"/>
</dbReference>
<sequence length="516" mass="57667">MATRPSVLFVDDRDGSDAVERLQSTDLTVDRVPDAEAVTDRIGHGTYDCVVSRLEVPDRRGLTYLGAFDVHQVVRSVDADVPFVLFTDVENYDVIRRVSERDIFAFVPDRGDEDSRDRLATVVDRAIGHLPARRRASQQTAINRTIRRVNEALVRAPTREQIEQAVVTVLAESTRFNAALVFEVDEANALVVPRAVGGVDGGQSAVGTRTAREADPLVTAITEDRTVIARRDEAPGAFDGICERARLLCAMPLIYETDRFGVLAVYTDRADAFRTDERRAFEELARNVALAIDAAETRHALRERTQALGRQNDRLEEFATVISHELRHPLQVAMGRLEIVADAVDDPSVSDEIRTIERNHAQIASLIEDLVALARENAREQTREPTSLEAIAREAREYVDPPRPDVVVNTTAVVRVDPHRLRHLFEMLYRQSVERAGPDVDIEVRSIDEGFELVTDADALPPDPDSERFEADLGNSTESRLSMRLVTNIVESHGWTLTTEPIDGQVRYAFEGVEFM</sequence>
<dbReference type="KEGG" id="harc:HARCEL1_09660"/>
<dbReference type="RefSeq" id="WP_108382902.1">
    <property type="nucleotide sequence ID" value="NZ_CP028858.1"/>
</dbReference>
<dbReference type="Proteomes" id="UP000244727">
    <property type="component" value="Chromosome"/>
</dbReference>
<evidence type="ECO:0000313" key="9">
    <source>
        <dbReference type="EMBL" id="AWB27956.1"/>
    </source>
</evidence>
<keyword evidence="10" id="KW-1185">Reference proteome</keyword>
<evidence type="ECO:0000256" key="3">
    <source>
        <dbReference type="ARBA" id="ARBA00022679"/>
    </source>
</evidence>
<dbReference type="CDD" id="cd00082">
    <property type="entry name" value="HisKA"/>
    <property type="match status" value="1"/>
</dbReference>
<dbReference type="GO" id="GO:0005524">
    <property type="term" value="F:ATP binding"/>
    <property type="evidence" value="ECO:0007669"/>
    <property type="project" value="UniProtKB-KW"/>
</dbReference>
<evidence type="ECO:0000256" key="6">
    <source>
        <dbReference type="ARBA" id="ARBA00022840"/>
    </source>
</evidence>
<dbReference type="PANTHER" id="PTHR42878:SF7">
    <property type="entry name" value="SENSOR HISTIDINE KINASE GLRK"/>
    <property type="match status" value="1"/>
</dbReference>
<dbReference type="PANTHER" id="PTHR42878">
    <property type="entry name" value="TWO-COMPONENT HISTIDINE KINASE"/>
    <property type="match status" value="1"/>
</dbReference>
<dbReference type="SUPFAM" id="SSF55781">
    <property type="entry name" value="GAF domain-like"/>
    <property type="match status" value="1"/>
</dbReference>
<reference evidence="9 10" key="1">
    <citation type="submission" date="2018-04" db="EMBL/GenBank/DDBJ databases">
        <title>Halococcoides cellulosivorans gen. nov., sp. nov., an extremely halophilic cellulose-utilizing haloarchaeon from hypersaline lakes.</title>
        <authorList>
            <person name="Sorokin D.Y."/>
            <person name="Toshchakov S.V."/>
            <person name="Samarov N.I."/>
            <person name="Korzhenkov A."/>
            <person name="Kublanov I.V."/>
        </authorList>
    </citation>
    <scope>NUCLEOTIDE SEQUENCE [LARGE SCALE GENOMIC DNA]</scope>
    <source>
        <strain evidence="9 10">HArcel1</strain>
    </source>
</reference>
<dbReference type="Pfam" id="PF00512">
    <property type="entry name" value="HisKA"/>
    <property type="match status" value="1"/>
</dbReference>
<evidence type="ECO:0000256" key="2">
    <source>
        <dbReference type="ARBA" id="ARBA00012438"/>
    </source>
</evidence>
<keyword evidence="7" id="KW-0902">Two-component regulatory system</keyword>
<proteinExistence type="predicted"/>